<sequence length="784" mass="88724">MIRKGYILSKGTLTRQGKNLVELWVSTDTGPVCLHSDIQNHTCFVASSQRNSLCALATAHELPITCTDDGFHTLNNEAVSTVKTASDKHMIKLRHLAKENAIILYEADIRLADRYLMERFIYGAVEFVAPDKKSPFIGNAKIRPSHYTPSLTSVSIDIECDENQNLYSIAIASHIHNEVLIVKHPTHRENLALQTPSFAITWADTEKTLLTYFIDRINRIDPDIIMGWNVKQFDMAVLARRARMANIKLTIGRNKRELLVREWEGQTITELAGRVIVDGIEALKTMTYHFDSFALDNVAEQLVGERKLIQSDDKLAAIKHLYINDPIALATYNHTDCILVNRIAEQSKYIDFLILRGTLTGLDIGRPGGSVAAFLNVYLPKLHRRKYISGVRPDNGGLASPGGYVMNSQPGLYDDVIVLDYKSLYPSIIRTFKIDPMGLAEGKKTPENAIPGFKGAMFSKTEHFLPDIIDSLWKQRDQAKRQQDAPRSQAIKILMNSFYGVLGSGGCPFYDPRLASSITLRGHEIMQTTARWIEELGYNVIYGDTDSTFVHIADNHQFGTPAQTGKILSQQINKKWQQKLAQEFGIPCYLEIEFETYFSKFFMPTIRGSEQGSKKRYAGLKVTDTETKLVFKGLENVRSDWTELAKEFQYNLYRRIFEGEPVETFIKSVIKDVKQGAVDHKLVYSKRLRKPISHYIKSLPPHVKAAKHAELENQKRGRPTRFHANMSVPYIITTQGPQTPEYANAPLNYEHYIEKQIMPIADSILPLVGLTFSSIITEQMSLFG</sequence>
<dbReference type="FunFam" id="3.90.1600.10:FF:000030">
    <property type="entry name" value="DNA polymerase II"/>
    <property type="match status" value="1"/>
</dbReference>
<protein>
    <recommendedName>
        <fullName evidence="7">DNA polymerase</fullName>
        <ecNumber evidence="7">2.7.7.7</ecNumber>
    </recommendedName>
</protein>
<dbReference type="Proteomes" id="UP000470213">
    <property type="component" value="Unassembled WGS sequence"/>
</dbReference>
<keyword evidence="7" id="KW-0235">DNA replication</keyword>
<evidence type="ECO:0000256" key="3">
    <source>
        <dbReference type="ARBA" id="ARBA00022695"/>
    </source>
</evidence>
<dbReference type="Pfam" id="PF00136">
    <property type="entry name" value="DNA_pol_B"/>
    <property type="match status" value="1"/>
</dbReference>
<dbReference type="SMART" id="SM00486">
    <property type="entry name" value="POLBc"/>
    <property type="match status" value="1"/>
</dbReference>
<evidence type="ECO:0000256" key="2">
    <source>
        <dbReference type="ARBA" id="ARBA00022679"/>
    </source>
</evidence>
<dbReference type="InterPro" id="IPR043502">
    <property type="entry name" value="DNA/RNA_pol_sf"/>
</dbReference>
<dbReference type="InterPro" id="IPR050240">
    <property type="entry name" value="DNA_pol_type-B"/>
</dbReference>
<evidence type="ECO:0000256" key="6">
    <source>
        <dbReference type="ARBA" id="ARBA00049244"/>
    </source>
</evidence>
<dbReference type="InterPro" id="IPR006133">
    <property type="entry name" value="DNA-dir_DNA_pol_B_exonuc"/>
</dbReference>
<dbReference type="SUPFAM" id="SSF56672">
    <property type="entry name" value="DNA/RNA polymerases"/>
    <property type="match status" value="1"/>
</dbReference>
<dbReference type="InterPro" id="IPR042087">
    <property type="entry name" value="DNA_pol_B_thumb"/>
</dbReference>
<dbReference type="GO" id="GO:0009432">
    <property type="term" value="P:SOS response"/>
    <property type="evidence" value="ECO:0007669"/>
    <property type="project" value="TreeGrafter"/>
</dbReference>
<dbReference type="PANTHER" id="PTHR10322">
    <property type="entry name" value="DNA POLYMERASE CATALYTIC SUBUNIT"/>
    <property type="match status" value="1"/>
</dbReference>
<evidence type="ECO:0000313" key="11">
    <source>
        <dbReference type="Proteomes" id="UP000470213"/>
    </source>
</evidence>
<comment type="similarity">
    <text evidence="1 7">Belongs to the DNA polymerase type-B family.</text>
</comment>
<feature type="domain" description="DNA-directed DNA polymerase family B multifunctional" evidence="8">
    <location>
        <begin position="379"/>
        <end position="754"/>
    </location>
</feature>
<dbReference type="GO" id="GO:0003887">
    <property type="term" value="F:DNA-directed DNA polymerase activity"/>
    <property type="evidence" value="ECO:0007669"/>
    <property type="project" value="UniProtKB-KW"/>
</dbReference>
<gene>
    <name evidence="10" type="ORF">GTH32_14455</name>
</gene>
<proteinExistence type="inferred from homology"/>
<dbReference type="InterPro" id="IPR017964">
    <property type="entry name" value="DNA-dir_DNA_pol_B_CS"/>
</dbReference>
<dbReference type="CDD" id="cd05537">
    <property type="entry name" value="POLBc_Pol_II"/>
    <property type="match status" value="1"/>
</dbReference>
<keyword evidence="4 7" id="KW-0239">DNA-directed DNA polymerase</keyword>
<accession>A0A7X5LN33</accession>
<dbReference type="InterPro" id="IPR006172">
    <property type="entry name" value="DNA-dir_DNA_pol_B"/>
</dbReference>
<evidence type="ECO:0000259" key="8">
    <source>
        <dbReference type="Pfam" id="PF00136"/>
    </source>
</evidence>
<dbReference type="GO" id="GO:0045004">
    <property type="term" value="P:DNA replication proofreading"/>
    <property type="evidence" value="ECO:0007669"/>
    <property type="project" value="TreeGrafter"/>
</dbReference>
<evidence type="ECO:0000256" key="5">
    <source>
        <dbReference type="ARBA" id="ARBA00023125"/>
    </source>
</evidence>
<dbReference type="Gene3D" id="2.40.50.590">
    <property type="match status" value="1"/>
</dbReference>
<dbReference type="GO" id="GO:0008296">
    <property type="term" value="F:3'-5'-DNA exonuclease activity"/>
    <property type="evidence" value="ECO:0007669"/>
    <property type="project" value="TreeGrafter"/>
</dbReference>
<dbReference type="InterPro" id="IPR006134">
    <property type="entry name" value="DNA-dir_DNA_pol_B_multi_dom"/>
</dbReference>
<evidence type="ECO:0000256" key="4">
    <source>
        <dbReference type="ARBA" id="ARBA00022932"/>
    </source>
</evidence>
<comment type="caution">
    <text evidence="10">The sequence shown here is derived from an EMBL/GenBank/DDBJ whole genome shotgun (WGS) entry which is preliminary data.</text>
</comment>
<keyword evidence="2 7" id="KW-0808">Transferase</keyword>
<dbReference type="PANTHER" id="PTHR10322:SF23">
    <property type="entry name" value="DNA POLYMERASE DELTA CATALYTIC SUBUNIT"/>
    <property type="match status" value="1"/>
</dbReference>
<dbReference type="GO" id="GO:0000166">
    <property type="term" value="F:nucleotide binding"/>
    <property type="evidence" value="ECO:0007669"/>
    <property type="project" value="InterPro"/>
</dbReference>
<evidence type="ECO:0000256" key="7">
    <source>
        <dbReference type="RuleBase" id="RU000442"/>
    </source>
</evidence>
<dbReference type="InterPro" id="IPR023211">
    <property type="entry name" value="DNA_pol_palm_dom_sf"/>
</dbReference>
<dbReference type="NCBIfam" id="NF004421">
    <property type="entry name" value="PRK05762.1-2"/>
    <property type="match status" value="1"/>
</dbReference>
<dbReference type="EC" id="2.7.7.7" evidence="7"/>
<evidence type="ECO:0000259" key="9">
    <source>
        <dbReference type="Pfam" id="PF03104"/>
    </source>
</evidence>
<dbReference type="Gene3D" id="3.90.1600.10">
    <property type="entry name" value="Palm domain of DNA polymerase"/>
    <property type="match status" value="2"/>
</dbReference>
<dbReference type="InterPro" id="IPR036397">
    <property type="entry name" value="RNaseH_sf"/>
</dbReference>
<evidence type="ECO:0000256" key="1">
    <source>
        <dbReference type="ARBA" id="ARBA00005755"/>
    </source>
</evidence>
<dbReference type="Pfam" id="PF03104">
    <property type="entry name" value="DNA_pol_B_exo1"/>
    <property type="match status" value="1"/>
</dbReference>
<dbReference type="InterPro" id="IPR012337">
    <property type="entry name" value="RNaseH-like_sf"/>
</dbReference>
<dbReference type="AlphaFoldDB" id="A0A7X5LN33"/>
<evidence type="ECO:0000313" key="10">
    <source>
        <dbReference type="EMBL" id="NDV92379.1"/>
    </source>
</evidence>
<keyword evidence="3 7" id="KW-0548">Nucleotidyltransferase</keyword>
<comment type="catalytic activity">
    <reaction evidence="6 7">
        <text>DNA(n) + a 2'-deoxyribonucleoside 5'-triphosphate = DNA(n+1) + diphosphate</text>
        <dbReference type="Rhea" id="RHEA:22508"/>
        <dbReference type="Rhea" id="RHEA-COMP:17339"/>
        <dbReference type="Rhea" id="RHEA-COMP:17340"/>
        <dbReference type="ChEBI" id="CHEBI:33019"/>
        <dbReference type="ChEBI" id="CHEBI:61560"/>
        <dbReference type="ChEBI" id="CHEBI:173112"/>
        <dbReference type="EC" id="2.7.7.7"/>
    </reaction>
</comment>
<dbReference type="SUPFAM" id="SSF53098">
    <property type="entry name" value="Ribonuclease H-like"/>
    <property type="match status" value="1"/>
</dbReference>
<reference evidence="10 11" key="1">
    <citation type="submission" date="2020-01" db="EMBL/GenBank/DDBJ databases">
        <authorList>
            <person name="Chen J."/>
            <person name="Zhu S."/>
            <person name="Yang J."/>
        </authorList>
    </citation>
    <scope>NUCLEOTIDE SEQUENCE [LARGE SCALE GENOMIC DNA]</scope>
    <source>
        <strain evidence="10 11">345S023</strain>
    </source>
</reference>
<dbReference type="PROSITE" id="PS00116">
    <property type="entry name" value="DNA_POLYMERASE_B"/>
    <property type="match status" value="1"/>
</dbReference>
<organism evidence="10 11">
    <name type="scientific">Alteromonas profundi</name>
    <dbReference type="NCBI Taxonomy" id="2696062"/>
    <lineage>
        <taxon>Bacteria</taxon>
        <taxon>Pseudomonadati</taxon>
        <taxon>Pseudomonadota</taxon>
        <taxon>Gammaproteobacteria</taxon>
        <taxon>Alteromonadales</taxon>
        <taxon>Alteromonadaceae</taxon>
        <taxon>Alteromonas/Salinimonas group</taxon>
        <taxon>Alteromonas</taxon>
    </lineage>
</organism>
<dbReference type="EMBL" id="JAAAWN010000021">
    <property type="protein sequence ID" value="NDV92379.1"/>
    <property type="molecule type" value="Genomic_DNA"/>
</dbReference>
<dbReference type="RefSeq" id="WP_163087072.1">
    <property type="nucleotide sequence ID" value="NZ_JAAAWN010000021.1"/>
</dbReference>
<dbReference type="Gene3D" id="3.30.420.10">
    <property type="entry name" value="Ribonuclease H-like superfamily/Ribonuclease H"/>
    <property type="match status" value="1"/>
</dbReference>
<dbReference type="Gene3D" id="1.10.132.60">
    <property type="entry name" value="DNA polymerase family B, C-terminal domain"/>
    <property type="match status" value="1"/>
</dbReference>
<feature type="domain" description="DNA-directed DNA polymerase family B exonuclease" evidence="9">
    <location>
        <begin position="146"/>
        <end position="298"/>
    </location>
</feature>
<keyword evidence="5 7" id="KW-0238">DNA-binding</keyword>
<keyword evidence="11" id="KW-1185">Reference proteome</keyword>
<dbReference type="PRINTS" id="PR00106">
    <property type="entry name" value="DNAPOLB"/>
</dbReference>
<dbReference type="GO" id="GO:0003677">
    <property type="term" value="F:DNA binding"/>
    <property type="evidence" value="ECO:0007669"/>
    <property type="project" value="UniProtKB-KW"/>
</dbReference>
<name>A0A7X5LN33_9ALTE</name>